<feature type="transmembrane region" description="Helical" evidence="8">
    <location>
        <begin position="174"/>
        <end position="201"/>
    </location>
</feature>
<comment type="function">
    <text evidence="7">Part of the tripartite ATP-independent periplasmic (TRAP) transport system.</text>
</comment>
<accession>A0A0T5NXK4</accession>
<feature type="transmembrane region" description="Helical" evidence="8">
    <location>
        <begin position="249"/>
        <end position="270"/>
    </location>
</feature>
<dbReference type="PANTHER" id="PTHR33362:SF5">
    <property type="entry name" value="C4-DICARBOXYLATE TRAP TRANSPORTER LARGE PERMEASE PROTEIN DCTM"/>
    <property type="match status" value="1"/>
</dbReference>
<evidence type="ECO:0000259" key="9">
    <source>
        <dbReference type="Pfam" id="PF06808"/>
    </source>
</evidence>
<keyword evidence="5 8" id="KW-1133">Transmembrane helix</keyword>
<feature type="transmembrane region" description="Helical" evidence="8">
    <location>
        <begin position="7"/>
        <end position="39"/>
    </location>
</feature>
<evidence type="ECO:0000256" key="5">
    <source>
        <dbReference type="ARBA" id="ARBA00022989"/>
    </source>
</evidence>
<dbReference type="InterPro" id="IPR010656">
    <property type="entry name" value="DctM"/>
</dbReference>
<dbReference type="AlphaFoldDB" id="A0A0T5NXK4"/>
<dbReference type="Pfam" id="PF06808">
    <property type="entry name" value="DctM"/>
    <property type="match status" value="1"/>
</dbReference>
<feature type="transmembrane region" description="Helical" evidence="8">
    <location>
        <begin position="59"/>
        <end position="76"/>
    </location>
</feature>
<feature type="transmembrane region" description="Helical" evidence="8">
    <location>
        <begin position="282"/>
        <end position="303"/>
    </location>
</feature>
<dbReference type="Proteomes" id="UP000325785">
    <property type="component" value="Chromosome"/>
</dbReference>
<keyword evidence="7" id="KW-0813">Transport</keyword>
<evidence type="ECO:0000256" key="8">
    <source>
        <dbReference type="SAM" id="Phobius"/>
    </source>
</evidence>
<dbReference type="EMBL" id="LAXI01000035">
    <property type="protein sequence ID" value="KRS13658.1"/>
    <property type="molecule type" value="Genomic_DNA"/>
</dbReference>
<comment type="subcellular location">
    <subcellularLocation>
        <location evidence="1 7">Cell inner membrane</location>
        <topology evidence="1 7">Multi-pass membrane protein</topology>
    </subcellularLocation>
</comment>
<feature type="domain" description="TRAP C4-dicarboxylate transport system permease DctM subunit" evidence="9">
    <location>
        <begin position="11"/>
        <end position="430"/>
    </location>
</feature>
<reference evidence="10 12" key="1">
    <citation type="submission" date="2015-04" db="EMBL/GenBank/DDBJ databases">
        <title>The draft genome sequence of Roseovarius indicus B108T.</title>
        <authorList>
            <person name="Li G."/>
            <person name="Lai Q."/>
            <person name="Shao Z."/>
            <person name="Yan P."/>
        </authorList>
    </citation>
    <scope>NUCLEOTIDE SEQUENCE [LARGE SCALE GENOMIC DNA]</scope>
    <source>
        <strain evidence="10 12">B108</strain>
    </source>
</reference>
<name>A0A0T5NXK4_9RHOB</name>
<evidence type="ECO:0000256" key="1">
    <source>
        <dbReference type="ARBA" id="ARBA00004429"/>
    </source>
</evidence>
<dbReference type="InterPro" id="IPR004681">
    <property type="entry name" value="TRAP_DctM"/>
</dbReference>
<sequence length="441" mass="48060">MSYEAIAALMFASMMLMLLTGQRVFGAIGFVAVVAAFFLWGDRGGYDLGFSAAVKLMNWYPLLTLPMFIFMGYILSESRIADDLYRMFHVWMGGLSGGLAVGTIGLMVLISAMNGLSVAGMAIGATIALPELLKRGYDKRMVTGVIQAGSSLGILVPPSVVLVLYAMIARQPVGQLWLAGVLPGLMMAGMFVLYIVIRCHLNPQLGPILPKEERDIPMGEKIRLLGAGFLPLFIFFAMMVPFVNGWTSLVESSAIGAIAALLAAVLKGRMTRQVFETSVRKTLGISCMFMWIILAALAFGSVFDGLGAVKAIESLFTEQMGLSPWMILILMQLSFIIMGTFLDDTAMLVIVAPLYVPLVGALGFDLIWYGVLYTITTQIAYMTPPFGYNLFLMRAMAPPEITLKDIYSSILPFVLVMVVALTTIMIFPEIALWLPGYVYGN</sequence>
<feature type="transmembrane region" description="Helical" evidence="8">
    <location>
        <begin position="88"/>
        <end position="110"/>
    </location>
</feature>
<evidence type="ECO:0000256" key="4">
    <source>
        <dbReference type="ARBA" id="ARBA00022692"/>
    </source>
</evidence>
<gene>
    <name evidence="11" type="primary">siaT_28</name>
    <name evidence="11" type="ORF">RIdsm_01559</name>
    <name evidence="10" type="ORF">XM52_27375</name>
</gene>
<dbReference type="GO" id="GO:0022857">
    <property type="term" value="F:transmembrane transporter activity"/>
    <property type="evidence" value="ECO:0007669"/>
    <property type="project" value="UniProtKB-UniRule"/>
</dbReference>
<keyword evidence="6 8" id="KW-0472">Membrane</keyword>
<evidence type="ECO:0000256" key="7">
    <source>
        <dbReference type="RuleBase" id="RU369079"/>
    </source>
</evidence>
<evidence type="ECO:0000313" key="12">
    <source>
        <dbReference type="Proteomes" id="UP000051401"/>
    </source>
</evidence>
<dbReference type="EMBL" id="CP031598">
    <property type="protein sequence ID" value="QEW25770.1"/>
    <property type="molecule type" value="Genomic_DNA"/>
</dbReference>
<evidence type="ECO:0000313" key="13">
    <source>
        <dbReference type="Proteomes" id="UP000325785"/>
    </source>
</evidence>
<evidence type="ECO:0000313" key="10">
    <source>
        <dbReference type="EMBL" id="KRS13658.1"/>
    </source>
</evidence>
<feature type="transmembrane region" description="Helical" evidence="8">
    <location>
        <begin position="379"/>
        <end position="397"/>
    </location>
</feature>
<dbReference type="OrthoDB" id="7339120at2"/>
<keyword evidence="3 7" id="KW-0997">Cell inner membrane</keyword>
<organism evidence="10 12">
    <name type="scientific">Roseovarius indicus</name>
    <dbReference type="NCBI Taxonomy" id="540747"/>
    <lineage>
        <taxon>Bacteria</taxon>
        <taxon>Pseudomonadati</taxon>
        <taxon>Pseudomonadota</taxon>
        <taxon>Alphaproteobacteria</taxon>
        <taxon>Rhodobacterales</taxon>
        <taxon>Roseobacteraceae</taxon>
        <taxon>Roseovarius</taxon>
    </lineage>
</organism>
<dbReference type="PATRIC" id="fig|540747.5.peg.4249"/>
<evidence type="ECO:0000256" key="3">
    <source>
        <dbReference type="ARBA" id="ARBA00022519"/>
    </source>
</evidence>
<feature type="transmembrane region" description="Helical" evidence="8">
    <location>
        <begin position="354"/>
        <end position="373"/>
    </location>
</feature>
<feature type="transmembrane region" description="Helical" evidence="8">
    <location>
        <begin position="222"/>
        <end position="243"/>
    </location>
</feature>
<evidence type="ECO:0000256" key="6">
    <source>
        <dbReference type="ARBA" id="ARBA00023136"/>
    </source>
</evidence>
<dbReference type="KEGG" id="rid:RIdsm_01559"/>
<feature type="transmembrane region" description="Helical" evidence="8">
    <location>
        <begin position="409"/>
        <end position="434"/>
    </location>
</feature>
<evidence type="ECO:0000256" key="2">
    <source>
        <dbReference type="ARBA" id="ARBA00022475"/>
    </source>
</evidence>
<dbReference type="STRING" id="540747.SAMN04488031_1265"/>
<evidence type="ECO:0000313" key="11">
    <source>
        <dbReference type="EMBL" id="QEW25770.1"/>
    </source>
</evidence>
<dbReference type="PIRSF" id="PIRSF006066">
    <property type="entry name" value="HI0050"/>
    <property type="match status" value="1"/>
</dbReference>
<feature type="transmembrane region" description="Helical" evidence="8">
    <location>
        <begin position="116"/>
        <end position="133"/>
    </location>
</feature>
<feature type="transmembrane region" description="Helical" evidence="8">
    <location>
        <begin position="323"/>
        <end position="342"/>
    </location>
</feature>
<protein>
    <submittedName>
        <fullName evidence="10">C4-dicarboxylate ABC transporter</fullName>
    </submittedName>
    <submittedName>
        <fullName evidence="11">Neu5Ac permease</fullName>
    </submittedName>
</protein>
<feature type="transmembrane region" description="Helical" evidence="8">
    <location>
        <begin position="145"/>
        <end position="168"/>
    </location>
</feature>
<keyword evidence="4 8" id="KW-0812">Transmembrane</keyword>
<dbReference type="Proteomes" id="UP000051401">
    <property type="component" value="Unassembled WGS sequence"/>
</dbReference>
<keyword evidence="12" id="KW-1185">Reference proteome</keyword>
<dbReference type="GO" id="GO:0005886">
    <property type="term" value="C:plasma membrane"/>
    <property type="evidence" value="ECO:0007669"/>
    <property type="project" value="UniProtKB-SubCell"/>
</dbReference>
<dbReference type="PANTHER" id="PTHR33362">
    <property type="entry name" value="SIALIC ACID TRAP TRANSPORTER PERMEASE PROTEIN SIAT-RELATED"/>
    <property type="match status" value="1"/>
</dbReference>
<dbReference type="RefSeq" id="WP_057821616.1">
    <property type="nucleotide sequence ID" value="NZ_CP031598.1"/>
</dbReference>
<proteinExistence type="predicted"/>
<reference evidence="11 13" key="2">
    <citation type="submission" date="2018-08" db="EMBL/GenBank/DDBJ databases">
        <title>Genetic Globetrotter - A new plasmid hitch-hiking vast phylogenetic and geographic distances.</title>
        <authorList>
            <person name="Vollmers J."/>
            <person name="Petersen J."/>
        </authorList>
    </citation>
    <scope>NUCLEOTIDE SEQUENCE [LARGE SCALE GENOMIC DNA]</scope>
    <source>
        <strain evidence="11 13">DSM 26383</strain>
    </source>
</reference>
<keyword evidence="2" id="KW-1003">Cell membrane</keyword>